<organism evidence="1 2">
    <name type="scientific">Aromia moschata</name>
    <dbReference type="NCBI Taxonomy" id="1265417"/>
    <lineage>
        <taxon>Eukaryota</taxon>
        <taxon>Metazoa</taxon>
        <taxon>Ecdysozoa</taxon>
        <taxon>Arthropoda</taxon>
        <taxon>Hexapoda</taxon>
        <taxon>Insecta</taxon>
        <taxon>Pterygota</taxon>
        <taxon>Neoptera</taxon>
        <taxon>Endopterygota</taxon>
        <taxon>Coleoptera</taxon>
        <taxon>Polyphaga</taxon>
        <taxon>Cucujiformia</taxon>
        <taxon>Chrysomeloidea</taxon>
        <taxon>Cerambycidae</taxon>
        <taxon>Cerambycinae</taxon>
        <taxon>Callichromatini</taxon>
        <taxon>Aromia</taxon>
    </lineage>
</organism>
<accession>A0AAV8YXJ3</accession>
<evidence type="ECO:0000313" key="1">
    <source>
        <dbReference type="EMBL" id="KAJ8955432.1"/>
    </source>
</evidence>
<dbReference type="Gene3D" id="2.60.40.10">
    <property type="entry name" value="Immunoglobulins"/>
    <property type="match status" value="1"/>
</dbReference>
<sequence>MNEKIVLDKWVKMYDDKAFLAHALVRIPVHATARLPYGAFSVELPLKRPTKFHYSPLPIALCLDKFLRQKMFRASFDDVTSTPTEQILVKAYRNQSLSCPGANEHSLVYALEWYSLTQDRVILDYSKTFLTVYTEPHRISLGRDYGMILHPVLAADTGDYVCLINNRLQPDGVVQLRVLGKSILEMAIPLSSILDASNAFNEQSLESLHAVPLDIIPEFILHESFNMRKGSAKIMSKLLTPKQDESRMNIGADILNNIDTDPDLLDMVTLKGTRFESVVTVKIKATEVLNQLTEADFQHCFQQWKSRMERFRDRQGSTLKAKKLLLCNWHVMTAVRLLNSHTSYDKGG</sequence>
<comment type="caution">
    <text evidence="1">The sequence shown here is derived from an EMBL/GenBank/DDBJ whole genome shotgun (WGS) entry which is preliminary data.</text>
</comment>
<gene>
    <name evidence="1" type="ORF">NQ318_003530</name>
</gene>
<evidence type="ECO:0008006" key="3">
    <source>
        <dbReference type="Google" id="ProtNLM"/>
    </source>
</evidence>
<protein>
    <recommendedName>
        <fullName evidence="3">Ig-like domain-containing protein</fullName>
    </recommendedName>
</protein>
<reference evidence="1" key="1">
    <citation type="journal article" date="2023" name="Insect Mol. Biol.">
        <title>Genome sequencing provides insights into the evolution of gene families encoding plant cell wall-degrading enzymes in longhorned beetles.</title>
        <authorList>
            <person name="Shin N.R."/>
            <person name="Okamura Y."/>
            <person name="Kirsch R."/>
            <person name="Pauchet Y."/>
        </authorList>
    </citation>
    <scope>NUCLEOTIDE SEQUENCE</scope>
    <source>
        <strain evidence="1">AMC_N1</strain>
    </source>
</reference>
<name>A0AAV8YXJ3_9CUCU</name>
<dbReference type="AlphaFoldDB" id="A0AAV8YXJ3"/>
<dbReference type="InterPro" id="IPR013783">
    <property type="entry name" value="Ig-like_fold"/>
</dbReference>
<dbReference type="Proteomes" id="UP001162162">
    <property type="component" value="Unassembled WGS sequence"/>
</dbReference>
<dbReference type="InterPro" id="IPR036179">
    <property type="entry name" value="Ig-like_dom_sf"/>
</dbReference>
<keyword evidence="2" id="KW-1185">Reference proteome</keyword>
<dbReference type="SUPFAM" id="SSF48726">
    <property type="entry name" value="Immunoglobulin"/>
    <property type="match status" value="1"/>
</dbReference>
<proteinExistence type="predicted"/>
<evidence type="ECO:0000313" key="2">
    <source>
        <dbReference type="Proteomes" id="UP001162162"/>
    </source>
</evidence>
<dbReference type="EMBL" id="JAPWTK010000038">
    <property type="protein sequence ID" value="KAJ8955432.1"/>
    <property type="molecule type" value="Genomic_DNA"/>
</dbReference>